<dbReference type="PANTHER" id="PTHR47245:SF2">
    <property type="entry name" value="PEPTIDYL-PROLYL CIS-TRANS ISOMERASE HP_0175-RELATED"/>
    <property type="match status" value="1"/>
</dbReference>
<evidence type="ECO:0000313" key="13">
    <source>
        <dbReference type="Proteomes" id="UP000464751"/>
    </source>
</evidence>
<proteinExistence type="inferred from homology"/>
<dbReference type="Proteomes" id="UP000464751">
    <property type="component" value="Chromosome"/>
</dbReference>
<dbReference type="InterPro" id="IPR000297">
    <property type="entry name" value="PPIase_PpiC"/>
</dbReference>
<keyword evidence="13" id="KW-1185">Reference proteome</keyword>
<evidence type="ECO:0000256" key="10">
    <source>
        <dbReference type="SAM" id="SignalP"/>
    </source>
</evidence>
<dbReference type="RefSeq" id="WP_163074347.1">
    <property type="nucleotide sequence ID" value="NZ_CP048630.1"/>
</dbReference>
<keyword evidence="5 8" id="KW-0697">Rotamase</keyword>
<protein>
    <recommendedName>
        <fullName evidence="4">Parvulin-like PPIase</fullName>
        <ecNumber evidence="3">5.2.1.8</ecNumber>
    </recommendedName>
    <alternativeName>
        <fullName evidence="6">Peptidyl-prolyl cis-trans isomerase plp</fullName>
    </alternativeName>
    <alternativeName>
        <fullName evidence="7">Rotamase plp</fullName>
    </alternativeName>
</protein>
<dbReference type="GO" id="GO:0003755">
    <property type="term" value="F:peptidyl-prolyl cis-trans isomerase activity"/>
    <property type="evidence" value="ECO:0007669"/>
    <property type="project" value="UniProtKB-KW"/>
</dbReference>
<dbReference type="AlphaFoldDB" id="A0A6P1YJV3"/>
<evidence type="ECO:0000256" key="3">
    <source>
        <dbReference type="ARBA" id="ARBA00013194"/>
    </source>
</evidence>
<evidence type="ECO:0000256" key="9">
    <source>
        <dbReference type="SAM" id="MobiDB-lite"/>
    </source>
</evidence>
<dbReference type="EMBL" id="CP048630">
    <property type="protein sequence ID" value="QIB33250.1"/>
    <property type="molecule type" value="Genomic_DNA"/>
</dbReference>
<keyword evidence="8 12" id="KW-0413">Isomerase</keyword>
<dbReference type="SUPFAM" id="SSF54534">
    <property type="entry name" value="FKBP-like"/>
    <property type="match status" value="1"/>
</dbReference>
<dbReference type="InterPro" id="IPR050245">
    <property type="entry name" value="PrsA_foldase"/>
</dbReference>
<feature type="chain" id="PRO_5026676677" description="Parvulin-like PPIase" evidence="10">
    <location>
        <begin position="42"/>
        <end position="334"/>
    </location>
</feature>
<feature type="signal peptide" evidence="10">
    <location>
        <begin position="1"/>
        <end position="41"/>
    </location>
</feature>
<evidence type="ECO:0000256" key="7">
    <source>
        <dbReference type="ARBA" id="ARBA00031484"/>
    </source>
</evidence>
<dbReference type="Pfam" id="PF00639">
    <property type="entry name" value="Rotamase"/>
    <property type="match status" value="1"/>
</dbReference>
<feature type="compositionally biased region" description="Low complexity" evidence="9">
    <location>
        <begin position="310"/>
        <end position="334"/>
    </location>
</feature>
<dbReference type="PANTHER" id="PTHR47245">
    <property type="entry name" value="PEPTIDYLPROLYL ISOMERASE"/>
    <property type="match status" value="1"/>
</dbReference>
<dbReference type="InterPro" id="IPR046357">
    <property type="entry name" value="PPIase_dom_sf"/>
</dbReference>
<dbReference type="Gene3D" id="3.10.50.40">
    <property type="match status" value="1"/>
</dbReference>
<evidence type="ECO:0000256" key="4">
    <source>
        <dbReference type="ARBA" id="ARBA00018370"/>
    </source>
</evidence>
<evidence type="ECO:0000256" key="1">
    <source>
        <dbReference type="ARBA" id="ARBA00000971"/>
    </source>
</evidence>
<dbReference type="InterPro" id="IPR027304">
    <property type="entry name" value="Trigger_fact/SurA_dom_sf"/>
</dbReference>
<gene>
    <name evidence="12" type="ORF">G3A50_05650</name>
</gene>
<evidence type="ECO:0000259" key="11">
    <source>
        <dbReference type="PROSITE" id="PS50198"/>
    </source>
</evidence>
<evidence type="ECO:0000256" key="8">
    <source>
        <dbReference type="PROSITE-ProRule" id="PRU00278"/>
    </source>
</evidence>
<evidence type="ECO:0000256" key="6">
    <source>
        <dbReference type="ARBA" id="ARBA00030642"/>
    </source>
</evidence>
<evidence type="ECO:0000313" key="12">
    <source>
        <dbReference type="EMBL" id="QIB33250.1"/>
    </source>
</evidence>
<keyword evidence="10" id="KW-0732">Signal</keyword>
<dbReference type="PROSITE" id="PS50198">
    <property type="entry name" value="PPIC_PPIASE_2"/>
    <property type="match status" value="1"/>
</dbReference>
<comment type="similarity">
    <text evidence="2">Belongs to the PpiC/parvulin rotamase family.</text>
</comment>
<accession>A0A6P1YJV3</accession>
<sequence>MTRHRPHAEHMSRPRSTGLLRAAALAALLGVAALPSLPALAQTPATTPAAPAAAATDADPVLATVNGTEIRRSDVDAAAQELAPNLPPQIQGPARDEYVLGFLIDLTAVAQAAEAEKLDQTDEFKRQMAFIRQRMLMQAALDKAAKAAMTEEAMQKTYQEAVGQQKPEEEVHARHILFRADANDPKSSEAAKKKAEAVEARLKKGEDFATIAKELTEDPSGKEDGGDLGFFTKEQMVPEFAEVAFKLKPGEVSEPVKTPFGWHIIKVEGTREKPVPTFEEVKPQIEQFLAQKAQADTVQKMRESAKVVKTDAAPKAAAPATPAAPATDAPKPAQ</sequence>
<evidence type="ECO:0000256" key="5">
    <source>
        <dbReference type="ARBA" id="ARBA00023110"/>
    </source>
</evidence>
<dbReference type="EC" id="5.2.1.8" evidence="3"/>
<feature type="region of interest" description="Disordered" evidence="9">
    <location>
        <begin position="306"/>
        <end position="334"/>
    </location>
</feature>
<evidence type="ECO:0000256" key="2">
    <source>
        <dbReference type="ARBA" id="ARBA00007656"/>
    </source>
</evidence>
<feature type="domain" description="PpiC" evidence="11">
    <location>
        <begin position="168"/>
        <end position="269"/>
    </location>
</feature>
<dbReference type="SUPFAM" id="SSF109998">
    <property type="entry name" value="Triger factor/SurA peptide-binding domain-like"/>
    <property type="match status" value="1"/>
</dbReference>
<comment type="catalytic activity">
    <reaction evidence="1">
        <text>[protein]-peptidylproline (omega=180) = [protein]-peptidylproline (omega=0)</text>
        <dbReference type="Rhea" id="RHEA:16237"/>
        <dbReference type="Rhea" id="RHEA-COMP:10747"/>
        <dbReference type="Rhea" id="RHEA-COMP:10748"/>
        <dbReference type="ChEBI" id="CHEBI:83833"/>
        <dbReference type="ChEBI" id="CHEBI:83834"/>
        <dbReference type="EC" id="5.2.1.8"/>
    </reaction>
</comment>
<name>A0A6P1YJV3_9HYPH</name>
<organism evidence="12 13">
    <name type="scientific">Ancylobacter pratisalsi</name>
    <dbReference type="NCBI Taxonomy" id="1745854"/>
    <lineage>
        <taxon>Bacteria</taxon>
        <taxon>Pseudomonadati</taxon>
        <taxon>Pseudomonadota</taxon>
        <taxon>Alphaproteobacteria</taxon>
        <taxon>Hyphomicrobiales</taxon>
        <taxon>Xanthobacteraceae</taxon>
        <taxon>Ancylobacter</taxon>
    </lineage>
</organism>
<reference evidence="12 13" key="1">
    <citation type="submission" date="2020-02" db="EMBL/GenBank/DDBJ databases">
        <authorList>
            <person name="Li G."/>
        </authorList>
    </citation>
    <scope>NUCLEOTIDE SEQUENCE [LARGE SCALE GENOMIC DNA]</scope>
    <source>
        <strain evidence="12 13">DSM 102029</strain>
    </source>
</reference>
<dbReference type="KEGG" id="apra:G3A50_05650"/>